<evidence type="ECO:0000256" key="2">
    <source>
        <dbReference type="ARBA" id="ARBA00023125"/>
    </source>
</evidence>
<dbReference type="GO" id="GO:0000976">
    <property type="term" value="F:transcription cis-regulatory region binding"/>
    <property type="evidence" value="ECO:0007669"/>
    <property type="project" value="TreeGrafter"/>
</dbReference>
<dbReference type="AlphaFoldDB" id="A0A963Z6L7"/>
<dbReference type="InterPro" id="IPR028082">
    <property type="entry name" value="Peripla_BP_I"/>
</dbReference>
<dbReference type="GO" id="GO:0003700">
    <property type="term" value="F:DNA-binding transcription factor activity"/>
    <property type="evidence" value="ECO:0007669"/>
    <property type="project" value="TreeGrafter"/>
</dbReference>
<dbReference type="PANTHER" id="PTHR30146">
    <property type="entry name" value="LACI-RELATED TRANSCRIPTIONAL REPRESSOR"/>
    <property type="match status" value="1"/>
</dbReference>
<comment type="caution">
    <text evidence="5">The sequence shown here is derived from an EMBL/GenBank/DDBJ whole genome shotgun (WGS) entry which is preliminary data.</text>
</comment>
<reference evidence="5 6" key="1">
    <citation type="journal article" date="2021" name="Microorganisms">
        <title>Acidisoma silvae sp. nov. and Acidisomacellulosilytica sp. nov., Two Acidophilic Bacteria Isolated from Decaying Wood, Hydrolyzing Cellulose and Producing Poly-3-hydroxybutyrate.</title>
        <authorList>
            <person name="Mieszkin S."/>
            <person name="Pouder E."/>
            <person name="Uroz S."/>
            <person name="Simon-Colin C."/>
            <person name="Alain K."/>
        </authorList>
    </citation>
    <scope>NUCLEOTIDE SEQUENCE [LARGE SCALE GENOMIC DNA]</scope>
    <source>
        <strain evidence="5 6">HW T5.17</strain>
    </source>
</reference>
<sequence>MARKATIRDVSVAADVSVTTVSRYLNGSIRLPAETIRRIDDAVKDLRYTPNPLARSLSRGKSETIGLVIPEIANPFFARLAAAVEATAAERGYGVLLCVTLNNIDREIDYIRRIESKHVDGVLFSTNHPDDGRLLTALRDVPCFVLVDEDITGADVPGVFAENRGGALEATRHIIDAGHRKIAMLSGPKKLLSAEERRLGFLDAIREAGPGHDAVAVLDCAYTVEAGEAAAEDLLQRHPETTAVFTGSDELFLGMLKTFRRKGVRIGDDISVITCDDVEPLALFEPAITALRQDLPQMGRKALDLLISTIARTPVPERQILVPMELVKRESVRAPRRRARLR</sequence>
<proteinExistence type="predicted"/>
<dbReference type="EMBL" id="JAESVA010000014">
    <property type="protein sequence ID" value="MCB8883521.1"/>
    <property type="molecule type" value="Genomic_DNA"/>
</dbReference>
<organism evidence="5 6">
    <name type="scientific">Acidisoma cellulosilyticum</name>
    <dbReference type="NCBI Taxonomy" id="2802395"/>
    <lineage>
        <taxon>Bacteria</taxon>
        <taxon>Pseudomonadati</taxon>
        <taxon>Pseudomonadota</taxon>
        <taxon>Alphaproteobacteria</taxon>
        <taxon>Acetobacterales</taxon>
        <taxon>Acidocellaceae</taxon>
        <taxon>Acidisoma</taxon>
    </lineage>
</organism>
<dbReference type="InterPro" id="IPR001761">
    <property type="entry name" value="Peripla_BP/Lac1_sug-bd_dom"/>
</dbReference>
<dbReference type="Proteomes" id="UP000721844">
    <property type="component" value="Unassembled WGS sequence"/>
</dbReference>
<dbReference type="RefSeq" id="WP_227310178.1">
    <property type="nucleotide sequence ID" value="NZ_JAESVA010000014.1"/>
</dbReference>
<keyword evidence="6" id="KW-1185">Reference proteome</keyword>
<dbReference type="SUPFAM" id="SSF53822">
    <property type="entry name" value="Periplasmic binding protein-like I"/>
    <property type="match status" value="1"/>
</dbReference>
<evidence type="ECO:0000313" key="6">
    <source>
        <dbReference type="Proteomes" id="UP000721844"/>
    </source>
</evidence>
<dbReference type="PROSITE" id="PS50932">
    <property type="entry name" value="HTH_LACI_2"/>
    <property type="match status" value="1"/>
</dbReference>
<dbReference type="InterPro" id="IPR010982">
    <property type="entry name" value="Lambda_DNA-bd_dom_sf"/>
</dbReference>
<evidence type="ECO:0000256" key="1">
    <source>
        <dbReference type="ARBA" id="ARBA00023015"/>
    </source>
</evidence>
<feature type="domain" description="HTH lacI-type" evidence="4">
    <location>
        <begin position="5"/>
        <end position="59"/>
    </location>
</feature>
<evidence type="ECO:0000256" key="3">
    <source>
        <dbReference type="ARBA" id="ARBA00023163"/>
    </source>
</evidence>
<gene>
    <name evidence="5" type="ORF">ACELLULO517_24955</name>
</gene>
<dbReference type="PANTHER" id="PTHR30146:SF138">
    <property type="entry name" value="TRANSCRIPTIONAL REGULATORY PROTEIN"/>
    <property type="match status" value="1"/>
</dbReference>
<keyword evidence="3" id="KW-0804">Transcription</keyword>
<keyword evidence="2 5" id="KW-0238">DNA-binding</keyword>
<dbReference type="InterPro" id="IPR000843">
    <property type="entry name" value="HTH_LacI"/>
</dbReference>
<evidence type="ECO:0000313" key="5">
    <source>
        <dbReference type="EMBL" id="MCB8883521.1"/>
    </source>
</evidence>
<name>A0A963Z6L7_9PROT</name>
<dbReference type="Gene3D" id="1.10.260.40">
    <property type="entry name" value="lambda repressor-like DNA-binding domains"/>
    <property type="match status" value="1"/>
</dbReference>
<dbReference type="CDD" id="cd06267">
    <property type="entry name" value="PBP1_LacI_sugar_binding-like"/>
    <property type="match status" value="1"/>
</dbReference>
<dbReference type="Pfam" id="PF00532">
    <property type="entry name" value="Peripla_BP_1"/>
    <property type="match status" value="1"/>
</dbReference>
<dbReference type="SUPFAM" id="SSF47413">
    <property type="entry name" value="lambda repressor-like DNA-binding domains"/>
    <property type="match status" value="1"/>
</dbReference>
<dbReference type="Pfam" id="PF00356">
    <property type="entry name" value="LacI"/>
    <property type="match status" value="1"/>
</dbReference>
<dbReference type="SMART" id="SM00354">
    <property type="entry name" value="HTH_LACI"/>
    <property type="match status" value="1"/>
</dbReference>
<evidence type="ECO:0000259" key="4">
    <source>
        <dbReference type="PROSITE" id="PS50932"/>
    </source>
</evidence>
<dbReference type="CDD" id="cd01392">
    <property type="entry name" value="HTH_LacI"/>
    <property type="match status" value="1"/>
</dbReference>
<dbReference type="Gene3D" id="3.40.50.2300">
    <property type="match status" value="2"/>
</dbReference>
<keyword evidence="1" id="KW-0805">Transcription regulation</keyword>
<protein>
    <submittedName>
        <fullName evidence="5">LacI family DNA-binding transcriptional regulator</fullName>
    </submittedName>
</protein>
<accession>A0A963Z6L7</accession>